<proteinExistence type="predicted"/>
<feature type="region of interest" description="Disordered" evidence="7">
    <location>
        <begin position="1"/>
        <end position="62"/>
    </location>
</feature>
<dbReference type="PANTHER" id="PTHR46309:SF1">
    <property type="entry name" value="PHD FINGER PROTEIN 12"/>
    <property type="match status" value="1"/>
</dbReference>
<feature type="compositionally biased region" description="Polar residues" evidence="7">
    <location>
        <begin position="1162"/>
        <end position="1171"/>
    </location>
</feature>
<feature type="compositionally biased region" description="Basic and acidic residues" evidence="7">
    <location>
        <begin position="1030"/>
        <end position="1049"/>
    </location>
</feature>
<dbReference type="InterPro" id="IPR013083">
    <property type="entry name" value="Znf_RING/FYVE/PHD"/>
</dbReference>
<dbReference type="Gramene" id="RZC48886">
    <property type="protein sequence ID" value="RZC48886"/>
    <property type="gene ID" value="C5167_017312"/>
</dbReference>
<evidence type="ECO:0000256" key="1">
    <source>
        <dbReference type="ARBA" id="ARBA00004123"/>
    </source>
</evidence>
<dbReference type="GO" id="GO:0003714">
    <property type="term" value="F:transcription corepressor activity"/>
    <property type="evidence" value="ECO:0007669"/>
    <property type="project" value="InterPro"/>
</dbReference>
<feature type="region of interest" description="Disordered" evidence="7">
    <location>
        <begin position="1158"/>
        <end position="1182"/>
    </location>
</feature>
<feature type="compositionally biased region" description="Polar residues" evidence="7">
    <location>
        <begin position="320"/>
        <end position="329"/>
    </location>
</feature>
<evidence type="ECO:0000256" key="3">
    <source>
        <dbReference type="ARBA" id="ARBA00022771"/>
    </source>
</evidence>
<dbReference type="InterPro" id="IPR011011">
    <property type="entry name" value="Znf_FYVE_PHD"/>
</dbReference>
<comment type="subcellular location">
    <subcellularLocation>
        <location evidence="1">Nucleus</location>
    </subcellularLocation>
</comment>
<protein>
    <recommendedName>
        <fullName evidence="8">PHD-type domain-containing protein</fullName>
    </recommendedName>
</protein>
<dbReference type="SUPFAM" id="SSF55729">
    <property type="entry name" value="Acyl-CoA N-acyltransferases (Nat)"/>
    <property type="match status" value="1"/>
</dbReference>
<dbReference type="EMBL" id="CM010716">
    <property type="protein sequence ID" value="RZC48886.1"/>
    <property type="molecule type" value="Genomic_DNA"/>
</dbReference>
<dbReference type="Pfam" id="PF16135">
    <property type="entry name" value="TDBD"/>
    <property type="match status" value="1"/>
</dbReference>
<keyword evidence="2" id="KW-0479">Metal-binding</keyword>
<dbReference type="PROSITE" id="PS50016">
    <property type="entry name" value="ZF_PHD_2"/>
    <property type="match status" value="1"/>
</dbReference>
<feature type="compositionally biased region" description="Gly residues" evidence="7">
    <location>
        <begin position="1"/>
        <end position="11"/>
    </location>
</feature>
<dbReference type="SUPFAM" id="SSF57903">
    <property type="entry name" value="FYVE/PHD zinc finger"/>
    <property type="match status" value="1"/>
</dbReference>
<evidence type="ECO:0000256" key="7">
    <source>
        <dbReference type="SAM" id="MobiDB-lite"/>
    </source>
</evidence>
<dbReference type="InterPro" id="IPR054292">
    <property type="entry name" value="DUF7028"/>
</dbReference>
<dbReference type="InterPro" id="IPR016181">
    <property type="entry name" value="Acyl_CoA_acyltransferase"/>
</dbReference>
<feature type="region of interest" description="Disordered" evidence="7">
    <location>
        <begin position="1030"/>
        <end position="1056"/>
    </location>
</feature>
<feature type="domain" description="PHD-type" evidence="8">
    <location>
        <begin position="710"/>
        <end position="755"/>
    </location>
</feature>
<dbReference type="InterPro" id="IPR019787">
    <property type="entry name" value="Znf_PHD-finger"/>
</dbReference>
<keyword evidence="3 6" id="KW-0863">Zinc-finger</keyword>
<feature type="region of interest" description="Disordered" evidence="7">
    <location>
        <begin position="280"/>
        <end position="300"/>
    </location>
</feature>
<organism evidence="9 10">
    <name type="scientific">Papaver somniferum</name>
    <name type="common">Opium poppy</name>
    <dbReference type="NCBI Taxonomy" id="3469"/>
    <lineage>
        <taxon>Eukaryota</taxon>
        <taxon>Viridiplantae</taxon>
        <taxon>Streptophyta</taxon>
        <taxon>Embryophyta</taxon>
        <taxon>Tracheophyta</taxon>
        <taxon>Spermatophyta</taxon>
        <taxon>Magnoliopsida</taxon>
        <taxon>Ranunculales</taxon>
        <taxon>Papaveraceae</taxon>
        <taxon>Papaveroideae</taxon>
        <taxon>Papaver</taxon>
    </lineage>
</organism>
<dbReference type="InterPro" id="IPR042163">
    <property type="entry name" value="PHF12"/>
</dbReference>
<gene>
    <name evidence="9" type="ORF">C5167_017312</name>
</gene>
<dbReference type="InterPro" id="IPR056511">
    <property type="entry name" value="IDM1_C"/>
</dbReference>
<dbReference type="InterPro" id="IPR001965">
    <property type="entry name" value="Znf_PHD"/>
</dbReference>
<keyword evidence="5" id="KW-0539">Nucleus</keyword>
<dbReference type="Gene3D" id="3.30.40.10">
    <property type="entry name" value="Zinc/RING finger domain, C3HC4 (zinc finger)"/>
    <property type="match status" value="1"/>
</dbReference>
<evidence type="ECO:0000313" key="9">
    <source>
        <dbReference type="EMBL" id="RZC48886.1"/>
    </source>
</evidence>
<dbReference type="Proteomes" id="UP000316621">
    <property type="component" value="Chromosome 2"/>
</dbReference>
<dbReference type="Pfam" id="PF22970">
    <property type="entry name" value="DUF7028"/>
    <property type="match status" value="1"/>
</dbReference>
<sequence>MKEGLGSGNGKLGKDAVPLNYYNGDKMRRNFGSPSKQRDFGNKDRKRPRLVKSESESDSDTSLFFSPQRKFVYGNNEISNGSVGRDSRIDSYSGMARTKADRKSIKSEPVRYREDSTLFWKPDNGVGGGKRSGGLDVFGYYDEDAKLVDRKKKVLEYSDDDDDDDSDEEMGGNKVLGSKYFETRGKWKEFDSESSRDIMVNNGDSKFYGNMHFSSVENNRRADIFDKQKYKTKADSFGLVSPLRRKFEAPRDMPIRIQGKNGVLKLMIRDNKKVDGFDTSYGHVGTKENRKAYRSAGTSNLKPQLHLPAYEEKFLHNSMKNQTNSSKPSSGRCISHNYSSEDSDTSLPPGSSSLKTYSIKKDGRNKVDSNLASEPCLLPRRKVGEVRRGTGTQKQLLRDQIRKMLEEAGWKIEFRPRKNRNYQDAVYTNPSGTEYWSILNAYYAHQKQWEEQSSDLKKSGAGISFTPIAEEVLSQLTRQTCKKLERENMKLQRASGGSTNGVETSKRKYTRHKHVKNIMSTNEETPYVRENGELVKVKREENGSPIESSKAYTKKQKSSFASSAHLLQRRKTKKQNRCALLVRSSKKGANEDENGVIQCKGRLTILSWLIDSGIVSSSEKVKYMNKKRTQTLLEGWITRDGIHCACCSKILTVLKFEIHSGSKLRQPYQNICVESGDSLLQCQLDAWGRQEEFERRGFWSVDVNGDGPNDDTCGICADGGDLICCDGCPSTFHQSCLDIQVLPQGDWHCSSCSCKFCGSSGGNCQRDHNGDIEMLTCSLCEEKYHTLCTQQTDTVVVDLNASCNYFCGLKCRELFEQLQKLLWVKHELEAGFSWTLIRRCDLDSNTSSLGLSRMAECNSKLAVALTVMNECFFPIIDRRSGINLIHNVIYNCGSNFNRLNYSGFYTAVLERGDEIISAASIRIHGTRLAEMPYIGTRHIYRRQGMCRRLLNAIESALCSLKVEKLIIPAISELMNAWTTVFGFKALEESDKREIRSLNMLVFPGTDLLQKLLLTNNLSERQTTDHTDMDVVEPTRNDHLPSERIGKPEPHSSTTPVNVAFDESVQDGHDMKTEAVSVQTCFQAPEVPECYYEPDDMLPTSAPETIGLQSSLILHDKLEVKNELILETAEHDIKCSVVALGDVDEVKAVTIPDVQTRIHSLDNRQNTESVPQEESHVPDDEAT</sequence>
<dbReference type="GO" id="GO:0008270">
    <property type="term" value="F:zinc ion binding"/>
    <property type="evidence" value="ECO:0007669"/>
    <property type="project" value="UniProtKB-KW"/>
</dbReference>
<evidence type="ECO:0000256" key="2">
    <source>
        <dbReference type="ARBA" id="ARBA00022723"/>
    </source>
</evidence>
<dbReference type="AlphaFoldDB" id="A0A4Y7ILA8"/>
<reference evidence="9 10" key="1">
    <citation type="journal article" date="2018" name="Science">
        <title>The opium poppy genome and morphinan production.</title>
        <authorList>
            <person name="Guo L."/>
            <person name="Winzer T."/>
            <person name="Yang X."/>
            <person name="Li Y."/>
            <person name="Ning Z."/>
            <person name="He Z."/>
            <person name="Teodor R."/>
            <person name="Lu Y."/>
            <person name="Bowser T.A."/>
            <person name="Graham I.A."/>
            <person name="Ye K."/>
        </authorList>
    </citation>
    <scope>NUCLEOTIDE SEQUENCE [LARGE SCALE GENOMIC DNA]</scope>
    <source>
        <strain evidence="10">cv. HN1</strain>
        <tissue evidence="9">Leaves</tissue>
    </source>
</reference>
<feature type="compositionally biased region" description="Polar residues" evidence="7">
    <location>
        <begin position="336"/>
        <end position="356"/>
    </location>
</feature>
<feature type="compositionally biased region" description="Basic and acidic residues" evidence="7">
    <location>
        <begin position="98"/>
        <end position="109"/>
    </location>
</feature>
<evidence type="ECO:0000256" key="6">
    <source>
        <dbReference type="PROSITE-ProRule" id="PRU00146"/>
    </source>
</evidence>
<dbReference type="SMART" id="SM00249">
    <property type="entry name" value="PHD"/>
    <property type="match status" value="2"/>
</dbReference>
<keyword evidence="4" id="KW-0862">Zinc</keyword>
<dbReference type="Pfam" id="PF23209">
    <property type="entry name" value="IDM1_C"/>
    <property type="match status" value="1"/>
</dbReference>
<accession>A0A4Y7ILA8</accession>
<keyword evidence="10" id="KW-1185">Reference proteome</keyword>
<evidence type="ECO:0000313" key="10">
    <source>
        <dbReference type="Proteomes" id="UP000316621"/>
    </source>
</evidence>
<evidence type="ECO:0000256" key="5">
    <source>
        <dbReference type="ARBA" id="ARBA00023242"/>
    </source>
</evidence>
<feature type="compositionally biased region" description="Basic and acidic residues" evidence="7">
    <location>
        <begin position="1172"/>
        <end position="1182"/>
    </location>
</feature>
<evidence type="ECO:0000259" key="8">
    <source>
        <dbReference type="PROSITE" id="PS50016"/>
    </source>
</evidence>
<name>A0A4Y7ILA8_PAPSO</name>
<dbReference type="GO" id="GO:0006357">
    <property type="term" value="P:regulation of transcription by RNA polymerase II"/>
    <property type="evidence" value="ECO:0007669"/>
    <property type="project" value="TreeGrafter"/>
</dbReference>
<dbReference type="OrthoDB" id="429143at2759"/>
<dbReference type="InterPro" id="IPR032308">
    <property type="entry name" value="TDBD"/>
</dbReference>
<dbReference type="GO" id="GO:0005634">
    <property type="term" value="C:nucleus"/>
    <property type="evidence" value="ECO:0007669"/>
    <property type="project" value="UniProtKB-SubCell"/>
</dbReference>
<dbReference type="CDD" id="cd04301">
    <property type="entry name" value="NAT_SF"/>
    <property type="match status" value="1"/>
</dbReference>
<feature type="region of interest" description="Disordered" evidence="7">
    <location>
        <begin position="320"/>
        <end position="361"/>
    </location>
</feature>
<dbReference type="Pfam" id="PF00628">
    <property type="entry name" value="PHD"/>
    <property type="match status" value="1"/>
</dbReference>
<dbReference type="STRING" id="3469.A0A4Y7ILA8"/>
<dbReference type="PANTHER" id="PTHR46309">
    <property type="entry name" value="PHD FINGER PROTEIN 12"/>
    <property type="match status" value="1"/>
</dbReference>
<dbReference type="CDD" id="cd15539">
    <property type="entry name" value="PHD1_AIRE"/>
    <property type="match status" value="1"/>
</dbReference>
<feature type="region of interest" description="Disordered" evidence="7">
    <location>
        <begin position="75"/>
        <end position="109"/>
    </location>
</feature>
<dbReference type="OMA" id="DGNLHDQ"/>
<evidence type="ECO:0000256" key="4">
    <source>
        <dbReference type="ARBA" id="ARBA00022833"/>
    </source>
</evidence>